<comment type="caution">
    <text evidence="2">The sequence shown here is derived from an EMBL/GenBank/DDBJ whole genome shotgun (WGS) entry which is preliminary data.</text>
</comment>
<dbReference type="AlphaFoldDB" id="A0A4Z1FD08"/>
<feature type="region of interest" description="Disordered" evidence="1">
    <location>
        <begin position="87"/>
        <end position="109"/>
    </location>
</feature>
<protein>
    <submittedName>
        <fullName evidence="2">Uncharacterized protein</fullName>
    </submittedName>
</protein>
<feature type="compositionally biased region" description="Polar residues" evidence="1">
    <location>
        <begin position="92"/>
        <end position="109"/>
    </location>
</feature>
<organism evidence="2 3">
    <name type="scientific">Botrytis paeoniae</name>
    <dbReference type="NCBI Taxonomy" id="278948"/>
    <lineage>
        <taxon>Eukaryota</taxon>
        <taxon>Fungi</taxon>
        <taxon>Dikarya</taxon>
        <taxon>Ascomycota</taxon>
        <taxon>Pezizomycotina</taxon>
        <taxon>Leotiomycetes</taxon>
        <taxon>Helotiales</taxon>
        <taxon>Sclerotiniaceae</taxon>
        <taxon>Botrytis</taxon>
    </lineage>
</organism>
<dbReference type="Proteomes" id="UP000297910">
    <property type="component" value="Unassembled WGS sequence"/>
</dbReference>
<dbReference type="EMBL" id="PQXI01000275">
    <property type="protein sequence ID" value="TGO20662.1"/>
    <property type="molecule type" value="Genomic_DNA"/>
</dbReference>
<accession>A0A4Z1FD08</accession>
<proteinExistence type="predicted"/>
<evidence type="ECO:0000313" key="2">
    <source>
        <dbReference type="EMBL" id="TGO20662.1"/>
    </source>
</evidence>
<sequence length="109" mass="12783">MWIATLTQAWTAEYRGPSPLQEVPVPPDVREKETERIEKKVKFYERIRPDLKNKSASSAYKKAKDAWNAHIDKDIWKNHGLITRRQRKIISPQEQGLISGETMQRNPQQ</sequence>
<evidence type="ECO:0000256" key="1">
    <source>
        <dbReference type="SAM" id="MobiDB-lite"/>
    </source>
</evidence>
<reference evidence="2 3" key="1">
    <citation type="submission" date="2017-12" db="EMBL/GenBank/DDBJ databases">
        <title>Comparative genomics of Botrytis spp.</title>
        <authorList>
            <person name="Valero-Jimenez C.A."/>
            <person name="Tapia P."/>
            <person name="Veloso J."/>
            <person name="Silva-Moreno E."/>
            <person name="Staats M."/>
            <person name="Valdes J.H."/>
            <person name="Van Kan J.A.L."/>
        </authorList>
    </citation>
    <scope>NUCLEOTIDE SEQUENCE [LARGE SCALE GENOMIC DNA]</scope>
    <source>
        <strain evidence="2 3">Bp0003</strain>
    </source>
</reference>
<gene>
    <name evidence="2" type="ORF">BPAE_0276g00040</name>
</gene>
<evidence type="ECO:0000313" key="3">
    <source>
        <dbReference type="Proteomes" id="UP000297910"/>
    </source>
</evidence>
<keyword evidence="3" id="KW-1185">Reference proteome</keyword>
<name>A0A4Z1FD08_9HELO</name>